<dbReference type="Proteomes" id="UP001152795">
    <property type="component" value="Unassembled WGS sequence"/>
</dbReference>
<feature type="region of interest" description="Disordered" evidence="1">
    <location>
        <begin position="1"/>
        <end position="68"/>
    </location>
</feature>
<organism evidence="2 3">
    <name type="scientific">Paramuricea clavata</name>
    <name type="common">Red gorgonian</name>
    <name type="synonym">Violescent sea-whip</name>
    <dbReference type="NCBI Taxonomy" id="317549"/>
    <lineage>
        <taxon>Eukaryota</taxon>
        <taxon>Metazoa</taxon>
        <taxon>Cnidaria</taxon>
        <taxon>Anthozoa</taxon>
        <taxon>Octocorallia</taxon>
        <taxon>Malacalcyonacea</taxon>
        <taxon>Plexauridae</taxon>
        <taxon>Paramuricea</taxon>
    </lineage>
</organism>
<keyword evidence="3" id="KW-1185">Reference proteome</keyword>
<dbReference type="OrthoDB" id="6629592at2759"/>
<feature type="compositionally biased region" description="Basic and acidic residues" evidence="1">
    <location>
        <begin position="18"/>
        <end position="27"/>
    </location>
</feature>
<evidence type="ECO:0000313" key="2">
    <source>
        <dbReference type="EMBL" id="CAB3994838.1"/>
    </source>
</evidence>
<proteinExistence type="predicted"/>
<sequence length="405" mass="46341">MGKNKTHLREGASTGSIKHNENSENENHVIAQLQDPIEIDGHDSFVSDQTQKSFSQLDDSSEAPSSMTDETLIDSVGDCFVGDQYVDSNVTEKPEAVVHQQTYAQVAKSSPKTCKSNEKPSTANNINRARINNNQLSKSFHKSKIKTAHLNNRSLKKRDHLLQLRCLVKEKDYDVFAVLESWLNSTISNAGVEIEGYKLSRLDRTRKSGGGILKPFQIKDISLVDDVDGQLNNFNRNFLRILDTRHAPVKTIKVRYRHSPFVNEIKELMKKGDRLHRVARQTKNICDWDSFRVAHNEVKKTLLEAEKRYVQNEIYKNKEPNAMWKVIRRCVPRKEGKTSFIHQNIFYMSIIYQNIFYTSVGVKAAEESKKIAIANNLPSVQPNNLVLNNNTDEFNFRPVSSYEKT</sequence>
<feature type="compositionally biased region" description="Polar residues" evidence="1">
    <location>
        <begin position="46"/>
        <end position="68"/>
    </location>
</feature>
<accession>A0A6S7GS32</accession>
<protein>
    <submittedName>
        <fullName evidence="2">Uncharacterized protein</fullName>
    </submittedName>
</protein>
<gene>
    <name evidence="2" type="ORF">PACLA_8A078521</name>
</gene>
<comment type="caution">
    <text evidence="2">The sequence shown here is derived from an EMBL/GenBank/DDBJ whole genome shotgun (WGS) entry which is preliminary data.</text>
</comment>
<evidence type="ECO:0000256" key="1">
    <source>
        <dbReference type="SAM" id="MobiDB-lite"/>
    </source>
</evidence>
<evidence type="ECO:0000313" key="3">
    <source>
        <dbReference type="Proteomes" id="UP001152795"/>
    </source>
</evidence>
<dbReference type="AlphaFoldDB" id="A0A6S7GS32"/>
<name>A0A6S7GS32_PARCT</name>
<reference evidence="2" key="1">
    <citation type="submission" date="2020-04" db="EMBL/GenBank/DDBJ databases">
        <authorList>
            <person name="Alioto T."/>
            <person name="Alioto T."/>
            <person name="Gomez Garrido J."/>
        </authorList>
    </citation>
    <scope>NUCLEOTIDE SEQUENCE</scope>
    <source>
        <strain evidence="2">A484AB</strain>
    </source>
</reference>
<dbReference type="EMBL" id="CACRXK020002550">
    <property type="protein sequence ID" value="CAB3994838.1"/>
    <property type="molecule type" value="Genomic_DNA"/>
</dbReference>